<keyword evidence="3" id="KW-1185">Reference proteome</keyword>
<dbReference type="Proteomes" id="UP001589833">
    <property type="component" value="Unassembled WGS sequence"/>
</dbReference>
<organism evidence="2 3">
    <name type="scientific">Halalkalibacter alkalisediminis</name>
    <dbReference type="NCBI Taxonomy" id="935616"/>
    <lineage>
        <taxon>Bacteria</taxon>
        <taxon>Bacillati</taxon>
        <taxon>Bacillota</taxon>
        <taxon>Bacilli</taxon>
        <taxon>Bacillales</taxon>
        <taxon>Bacillaceae</taxon>
        <taxon>Halalkalibacter</taxon>
    </lineage>
</organism>
<reference evidence="2 3" key="1">
    <citation type="submission" date="2024-09" db="EMBL/GenBank/DDBJ databases">
        <authorList>
            <person name="Sun Q."/>
            <person name="Mori K."/>
        </authorList>
    </citation>
    <scope>NUCLEOTIDE SEQUENCE [LARGE SCALE GENOMIC DNA]</scope>
    <source>
        <strain evidence="2 3">NCAIM B.02301</strain>
    </source>
</reference>
<comment type="caution">
    <text evidence="2">The sequence shown here is derived from an EMBL/GenBank/DDBJ whole genome shotgun (WGS) entry which is preliminary data.</text>
</comment>
<evidence type="ECO:0000256" key="1">
    <source>
        <dbReference type="SAM" id="MobiDB-lite"/>
    </source>
</evidence>
<dbReference type="EMBL" id="JBHLTR010000017">
    <property type="protein sequence ID" value="MFC0560099.1"/>
    <property type="molecule type" value="Genomic_DNA"/>
</dbReference>
<evidence type="ECO:0000313" key="2">
    <source>
        <dbReference type="EMBL" id="MFC0560099.1"/>
    </source>
</evidence>
<feature type="region of interest" description="Disordered" evidence="1">
    <location>
        <begin position="1"/>
        <end position="40"/>
    </location>
</feature>
<dbReference type="RefSeq" id="WP_273840487.1">
    <property type="nucleotide sequence ID" value="NZ_JAQQWT010000002.1"/>
</dbReference>
<feature type="compositionally biased region" description="Polar residues" evidence="1">
    <location>
        <begin position="1"/>
        <end position="26"/>
    </location>
</feature>
<gene>
    <name evidence="2" type="ORF">ACFFH4_13700</name>
</gene>
<sequence length="145" mass="16752">MQNYPWNQMQQPGTTAPTSQPYQAQQAPMGPPHQGAVDPSMQHQQMYDLCQQYMHHLVQFQTSDGQTVDGIIDGIDRDGVSMLVPDGDDDQAQTTHSELRYGYPGYGGYGGYPGYGYGYPRRFRRFRRRRFPFYLLSSLLFPYFY</sequence>
<evidence type="ECO:0000313" key="3">
    <source>
        <dbReference type="Proteomes" id="UP001589833"/>
    </source>
</evidence>
<name>A0ABV6NH56_9BACI</name>
<accession>A0ABV6NH56</accession>
<protein>
    <submittedName>
        <fullName evidence="2">Uncharacterized protein</fullName>
    </submittedName>
</protein>
<proteinExistence type="predicted"/>